<sequence length="65" mass="7228">MSFNQSVSRGKSEAAQEGTLTSNNRVSKKDIRISAARRRIEDIREQMALSRELGVGVSADELDFD</sequence>
<name>A0A2T3H177_9GAMM</name>
<dbReference type="AlphaFoldDB" id="A0A2T3H177"/>
<dbReference type="Proteomes" id="UP000825078">
    <property type="component" value="Chromosome"/>
</dbReference>
<protein>
    <submittedName>
        <fullName evidence="3">Uncharacterized protein</fullName>
    </submittedName>
</protein>
<reference evidence="2" key="2">
    <citation type="submission" date="2021-05" db="EMBL/GenBank/DDBJ databases">
        <title>Molecular characterization for Shewanella algae harboring chromosomal blaOXA-55-like strains isolated from clinical and environment sample.</title>
        <authorList>
            <person name="Ohama Y."/>
            <person name="Aoki K."/>
            <person name="Harada S."/>
            <person name="Moriya K."/>
            <person name="Ishii Y."/>
            <person name="Tateda K."/>
        </authorList>
    </citation>
    <scope>NUCLEOTIDE SEQUENCE</scope>
    <source>
        <strain evidence="2">TUM17379</strain>
    </source>
</reference>
<dbReference type="EMBL" id="UGYO01000002">
    <property type="protein sequence ID" value="SUJ09409.1"/>
    <property type="molecule type" value="Genomic_DNA"/>
</dbReference>
<feature type="region of interest" description="Disordered" evidence="1">
    <location>
        <begin position="1"/>
        <end position="28"/>
    </location>
</feature>
<accession>A0A2T3H177</accession>
<dbReference type="EMBL" id="AP024613">
    <property type="protein sequence ID" value="BCV44883.1"/>
    <property type="molecule type" value="Genomic_DNA"/>
</dbReference>
<evidence type="ECO:0000256" key="1">
    <source>
        <dbReference type="SAM" id="MobiDB-lite"/>
    </source>
</evidence>
<proteinExistence type="predicted"/>
<evidence type="ECO:0000313" key="3">
    <source>
        <dbReference type="EMBL" id="SUJ09409.1"/>
    </source>
</evidence>
<dbReference type="Proteomes" id="UP000254069">
    <property type="component" value="Unassembled WGS sequence"/>
</dbReference>
<dbReference type="InterPro" id="IPR058059">
    <property type="entry name" value="PA3496-like"/>
</dbReference>
<keyword evidence="4" id="KW-1185">Reference proteome</keyword>
<reference evidence="3 4" key="1">
    <citation type="submission" date="2018-06" db="EMBL/GenBank/DDBJ databases">
        <authorList>
            <consortium name="Pathogen Informatics"/>
            <person name="Doyle S."/>
        </authorList>
    </citation>
    <scope>NUCLEOTIDE SEQUENCE [LARGE SCALE GENOMIC DNA]</scope>
    <source>
        <strain evidence="3 4">NCTC10738</strain>
    </source>
</reference>
<dbReference type="RefSeq" id="WP_025009524.1">
    <property type="nucleotide sequence ID" value="NZ_AP024609.1"/>
</dbReference>
<evidence type="ECO:0000313" key="2">
    <source>
        <dbReference type="EMBL" id="BCV44883.1"/>
    </source>
</evidence>
<dbReference type="NCBIfam" id="NF046101">
    <property type="entry name" value="PA3496_fam"/>
    <property type="match status" value="1"/>
</dbReference>
<organism evidence="3 4">
    <name type="scientific">Shewanella algae</name>
    <dbReference type="NCBI Taxonomy" id="38313"/>
    <lineage>
        <taxon>Bacteria</taxon>
        <taxon>Pseudomonadati</taxon>
        <taxon>Pseudomonadota</taxon>
        <taxon>Gammaproteobacteria</taxon>
        <taxon>Alteromonadales</taxon>
        <taxon>Shewanellaceae</taxon>
        <taxon>Shewanella</taxon>
    </lineage>
</organism>
<evidence type="ECO:0000313" key="4">
    <source>
        <dbReference type="Proteomes" id="UP000254069"/>
    </source>
</evidence>
<gene>
    <name evidence="3" type="ORF">NCTC10738_04181</name>
    <name evidence="2" type="ORF">TUM17379_19010</name>
</gene>
<dbReference type="GeneID" id="93808938"/>
<dbReference type="KEGG" id="salg:BS332_16735"/>
<accession>A0A380C0Q1</accession>